<name>A0A419F9Z7_9BACT</name>
<feature type="binding site" evidence="2">
    <location>
        <begin position="251"/>
        <end position="252"/>
    </location>
    <ligand>
        <name>ATP</name>
        <dbReference type="ChEBI" id="CHEBI:30616"/>
    </ligand>
</feature>
<keyword evidence="2" id="KW-0067">ATP-binding</keyword>
<feature type="binding site" evidence="2">
    <location>
        <begin position="213"/>
        <end position="220"/>
    </location>
    <ligand>
        <name>ATP</name>
        <dbReference type="ChEBI" id="CHEBI:30616"/>
    </ligand>
</feature>
<organism evidence="5 6">
    <name type="scientific">Candidatus Abyssobacteria bacterium SURF_17</name>
    <dbReference type="NCBI Taxonomy" id="2093361"/>
    <lineage>
        <taxon>Bacteria</taxon>
        <taxon>Pseudomonadati</taxon>
        <taxon>Candidatus Hydrogenedentota</taxon>
        <taxon>Candidatus Abyssobacteria</taxon>
    </lineage>
</organism>
<dbReference type="AlphaFoldDB" id="A0A419F9Z7"/>
<feature type="active site" evidence="1">
    <location>
        <position position="209"/>
    </location>
</feature>
<dbReference type="Gene3D" id="1.10.3290.10">
    <property type="entry name" value="Fido-like domain"/>
    <property type="match status" value="1"/>
</dbReference>
<evidence type="ECO:0000313" key="5">
    <source>
        <dbReference type="EMBL" id="RJP75561.1"/>
    </source>
</evidence>
<protein>
    <submittedName>
        <fullName evidence="5">Fic family protein</fullName>
    </submittedName>
</protein>
<dbReference type="PROSITE" id="PS51459">
    <property type="entry name" value="FIDO"/>
    <property type="match status" value="1"/>
</dbReference>
<keyword evidence="2" id="KW-0547">Nucleotide-binding</keyword>
<dbReference type="Proteomes" id="UP000285961">
    <property type="component" value="Unassembled WGS sequence"/>
</dbReference>
<comment type="caution">
    <text evidence="5">The sequence shown here is derived from an EMBL/GenBank/DDBJ whole genome shotgun (WGS) entry which is preliminary data.</text>
</comment>
<evidence type="ECO:0000259" key="4">
    <source>
        <dbReference type="PROSITE" id="PS51459"/>
    </source>
</evidence>
<dbReference type="InterPro" id="IPR040198">
    <property type="entry name" value="Fido_containing"/>
</dbReference>
<evidence type="ECO:0000313" key="6">
    <source>
        <dbReference type="Proteomes" id="UP000285961"/>
    </source>
</evidence>
<dbReference type="PANTHER" id="PTHR13504">
    <property type="entry name" value="FIDO DOMAIN-CONTAINING PROTEIN DDB_G0283145"/>
    <property type="match status" value="1"/>
</dbReference>
<gene>
    <name evidence="5" type="ORF">C4532_00245</name>
</gene>
<dbReference type="InterPro" id="IPR036597">
    <property type="entry name" value="Fido-like_dom_sf"/>
</dbReference>
<feature type="domain" description="Fido" evidence="4">
    <location>
        <begin position="122"/>
        <end position="274"/>
    </location>
</feature>
<proteinExistence type="predicted"/>
<sequence length="393" mass="44126">MTTDRQYLKTHSWLRFQFDLQKARPGLWLALGEAHSKCEHIAGVPLRPSTAEELHMLYLAKGVAATTAIEGNTLSEEEVLKRIKGKLELPASQEYLGQEVDNIVRACNSIIDRQVSGEPDALTVERIKEYDRMVLENLSLEEGIVPGEIRTYSVGVAGYRGAPPEDCEYLLERLCAWLNSDQFRSQEESAVVLGLVKAILAHIYLAWIHPFGDGNGRTARLVEFQILVSAGIASPAAHLLSNHYNQTRQEYYRQLARTGQSGGDLLPFIEYAVRGFVDGLRSQLSVVRGQQFDVAWRNFVHELFKDQNRPSDVRRRHLILDLSRQAQPIAISKLTMISPRLAAAYAGKTIKALRRDLGKLSSMGLVEVTRDGVRAKREIISAFLPKCRIPQPK</sequence>
<accession>A0A419F9Z7</accession>
<reference evidence="5 6" key="1">
    <citation type="journal article" date="2017" name="ISME J.">
        <title>Energy and carbon metabolisms in a deep terrestrial subsurface fluid microbial community.</title>
        <authorList>
            <person name="Momper L."/>
            <person name="Jungbluth S.P."/>
            <person name="Lee M.D."/>
            <person name="Amend J.P."/>
        </authorList>
    </citation>
    <scope>NUCLEOTIDE SEQUENCE [LARGE SCALE GENOMIC DNA]</scope>
    <source>
        <strain evidence="5">SURF_17</strain>
    </source>
</reference>
<evidence type="ECO:0000256" key="2">
    <source>
        <dbReference type="PIRSR" id="PIRSR640198-2"/>
    </source>
</evidence>
<evidence type="ECO:0000256" key="3">
    <source>
        <dbReference type="PIRSR" id="PIRSR640198-3"/>
    </source>
</evidence>
<dbReference type="SUPFAM" id="SSF140931">
    <property type="entry name" value="Fic-like"/>
    <property type="match status" value="1"/>
</dbReference>
<dbReference type="PANTHER" id="PTHR13504:SF38">
    <property type="entry name" value="FIDO DOMAIN-CONTAINING PROTEIN"/>
    <property type="match status" value="1"/>
</dbReference>
<dbReference type="GO" id="GO:0005524">
    <property type="term" value="F:ATP binding"/>
    <property type="evidence" value="ECO:0007669"/>
    <property type="project" value="UniProtKB-KW"/>
</dbReference>
<dbReference type="InterPro" id="IPR003812">
    <property type="entry name" value="Fido"/>
</dbReference>
<evidence type="ECO:0000256" key="1">
    <source>
        <dbReference type="PIRSR" id="PIRSR640198-1"/>
    </source>
</evidence>
<dbReference type="Pfam" id="PF02661">
    <property type="entry name" value="Fic"/>
    <property type="match status" value="1"/>
</dbReference>
<dbReference type="EMBL" id="QZKI01000002">
    <property type="protein sequence ID" value="RJP75561.1"/>
    <property type="molecule type" value="Genomic_DNA"/>
</dbReference>
<feature type="site" description="Important for autoinhibition of adenylyltransferase activity" evidence="3">
    <location>
        <position position="70"/>
    </location>
</feature>